<keyword evidence="2" id="KW-1185">Reference proteome</keyword>
<name>A0A385TII9_PAELA</name>
<dbReference type="EMBL" id="CP032412">
    <property type="protein sequence ID" value="AYB42798.1"/>
    <property type="molecule type" value="Genomic_DNA"/>
</dbReference>
<organism evidence="1 2">
    <name type="scientific">Paenibacillus lautus</name>
    <name type="common">Bacillus lautus</name>
    <dbReference type="NCBI Taxonomy" id="1401"/>
    <lineage>
        <taxon>Bacteria</taxon>
        <taxon>Bacillati</taxon>
        <taxon>Bacillota</taxon>
        <taxon>Bacilli</taxon>
        <taxon>Bacillales</taxon>
        <taxon>Paenibacillaceae</taxon>
        <taxon>Paenibacillus</taxon>
    </lineage>
</organism>
<protein>
    <submittedName>
        <fullName evidence="1">Uncharacterized protein</fullName>
    </submittedName>
</protein>
<dbReference type="RefSeq" id="WP_119846867.1">
    <property type="nucleotide sequence ID" value="NZ_CP032412.1"/>
</dbReference>
<sequence>MKLPVPALPPAYIYLPTGSTAVSNPMDLYGYSRCRVYVKAASATSTIDVVVKGAPNENGTYTDELGPDARKSGITGEASFVLQDISRFIRVEVSNFAGSWTVWVVPIHT</sequence>
<reference evidence="1 2" key="1">
    <citation type="submission" date="2018-09" db="EMBL/GenBank/DDBJ databases">
        <title>Genome Sequence of Paenibacillus lautus Strain E7593-69, Azo Dye-Degrading Bacteria, Isolated from Commercial Tattoo Inks.</title>
        <authorList>
            <person name="Nho S.W."/>
            <person name="Kim S.-J."/>
            <person name="Kweon O."/>
            <person name="Cerniglia C.E."/>
        </authorList>
    </citation>
    <scope>NUCLEOTIDE SEQUENCE [LARGE SCALE GENOMIC DNA]</scope>
    <source>
        <strain evidence="1 2">E7593-69</strain>
    </source>
</reference>
<dbReference type="AlphaFoldDB" id="A0A385TII9"/>
<evidence type="ECO:0000313" key="2">
    <source>
        <dbReference type="Proteomes" id="UP000266552"/>
    </source>
</evidence>
<gene>
    <name evidence="1" type="ORF">D5F53_05660</name>
</gene>
<evidence type="ECO:0000313" key="1">
    <source>
        <dbReference type="EMBL" id="AYB42798.1"/>
    </source>
</evidence>
<proteinExistence type="predicted"/>
<dbReference type="KEGG" id="plw:D5F53_05660"/>
<accession>A0A385TII9</accession>
<dbReference type="Proteomes" id="UP000266552">
    <property type="component" value="Chromosome"/>
</dbReference>